<dbReference type="AlphaFoldDB" id="A0A381W4S1"/>
<accession>A0A381W4S1</accession>
<name>A0A381W4S1_9ZZZZ</name>
<proteinExistence type="predicted"/>
<protein>
    <recommendedName>
        <fullName evidence="1">HEPN domain-containing protein</fullName>
    </recommendedName>
</protein>
<evidence type="ECO:0000259" key="1">
    <source>
        <dbReference type="Pfam" id="PF05168"/>
    </source>
</evidence>
<gene>
    <name evidence="2" type="ORF">METZ01_LOCUS100403</name>
</gene>
<evidence type="ECO:0000313" key="2">
    <source>
        <dbReference type="EMBL" id="SVA47549.1"/>
    </source>
</evidence>
<dbReference type="Gene3D" id="1.20.120.330">
    <property type="entry name" value="Nucleotidyltransferases domain 2"/>
    <property type="match status" value="1"/>
</dbReference>
<dbReference type="SUPFAM" id="SSF81593">
    <property type="entry name" value="Nucleotidyltransferase substrate binding subunit/domain"/>
    <property type="match status" value="1"/>
</dbReference>
<feature type="domain" description="HEPN" evidence="1">
    <location>
        <begin position="4"/>
        <end position="79"/>
    </location>
</feature>
<dbReference type="InterPro" id="IPR007842">
    <property type="entry name" value="HEPN_dom"/>
</dbReference>
<organism evidence="2">
    <name type="scientific">marine metagenome</name>
    <dbReference type="NCBI Taxonomy" id="408172"/>
    <lineage>
        <taxon>unclassified sequences</taxon>
        <taxon>metagenomes</taxon>
        <taxon>ecological metagenomes</taxon>
    </lineage>
</organism>
<sequence>MFRGAEMVWGHAMADLLEDAKIFDVMFDVLKSTAIFLDKYHYITRYPDYLPSGTPSDAFDELEAGRALELSGEVLKFVNDRKREAESEGF</sequence>
<dbReference type="Pfam" id="PF05168">
    <property type="entry name" value="HEPN"/>
    <property type="match status" value="1"/>
</dbReference>
<reference evidence="2" key="1">
    <citation type="submission" date="2018-05" db="EMBL/GenBank/DDBJ databases">
        <authorList>
            <person name="Lanie J.A."/>
            <person name="Ng W.-L."/>
            <person name="Kazmierczak K.M."/>
            <person name="Andrzejewski T.M."/>
            <person name="Davidsen T.M."/>
            <person name="Wayne K.J."/>
            <person name="Tettelin H."/>
            <person name="Glass J.I."/>
            <person name="Rusch D."/>
            <person name="Podicherti R."/>
            <person name="Tsui H.-C.T."/>
            <person name="Winkler M.E."/>
        </authorList>
    </citation>
    <scope>NUCLEOTIDE SEQUENCE</scope>
</reference>
<dbReference type="EMBL" id="UINC01010712">
    <property type="protein sequence ID" value="SVA47549.1"/>
    <property type="molecule type" value="Genomic_DNA"/>
</dbReference>